<reference evidence="4" key="1">
    <citation type="submission" date="2016-12" db="EMBL/GenBank/DDBJ databases">
        <authorList>
            <person name="Varghese N."/>
            <person name="Submissions S."/>
        </authorList>
    </citation>
    <scope>NUCLEOTIDE SEQUENCE [LARGE SCALE GENOMIC DNA]</scope>
    <source>
        <strain evidence="4">DSM 45599</strain>
    </source>
</reference>
<name>A0A1N5UBN3_9ACTN</name>
<feature type="region of interest" description="Disordered" evidence="1">
    <location>
        <begin position="86"/>
        <end position="109"/>
    </location>
</feature>
<protein>
    <submittedName>
        <fullName evidence="3">Uncharacterized protein</fullName>
    </submittedName>
</protein>
<organism evidence="3 4">
    <name type="scientific">Micromonospora cremea</name>
    <dbReference type="NCBI Taxonomy" id="709881"/>
    <lineage>
        <taxon>Bacteria</taxon>
        <taxon>Bacillati</taxon>
        <taxon>Actinomycetota</taxon>
        <taxon>Actinomycetes</taxon>
        <taxon>Micromonosporales</taxon>
        <taxon>Micromonosporaceae</taxon>
        <taxon>Micromonospora</taxon>
    </lineage>
</organism>
<accession>A0A1N5UBN3</accession>
<evidence type="ECO:0000256" key="2">
    <source>
        <dbReference type="SAM" id="Phobius"/>
    </source>
</evidence>
<evidence type="ECO:0000256" key="1">
    <source>
        <dbReference type="SAM" id="MobiDB-lite"/>
    </source>
</evidence>
<dbReference type="EMBL" id="FSQT01000001">
    <property type="protein sequence ID" value="SIM57319.1"/>
    <property type="molecule type" value="Genomic_DNA"/>
</dbReference>
<dbReference type="OrthoDB" id="9910909at2"/>
<dbReference type="RefSeq" id="WP_074308682.1">
    <property type="nucleotide sequence ID" value="NZ_FSQT01000001.1"/>
</dbReference>
<evidence type="ECO:0000313" key="4">
    <source>
        <dbReference type="Proteomes" id="UP000185124"/>
    </source>
</evidence>
<keyword evidence="2" id="KW-0812">Transmembrane</keyword>
<evidence type="ECO:0000313" key="3">
    <source>
        <dbReference type="EMBL" id="SIM57319.1"/>
    </source>
</evidence>
<keyword evidence="4" id="KW-1185">Reference proteome</keyword>
<feature type="transmembrane region" description="Helical" evidence="2">
    <location>
        <begin position="7"/>
        <end position="26"/>
    </location>
</feature>
<keyword evidence="2" id="KW-0472">Membrane</keyword>
<gene>
    <name evidence="3" type="ORF">SAMN04489832_0713</name>
</gene>
<dbReference type="AlphaFoldDB" id="A0A1N5UBN3"/>
<sequence>MTRTARWVIVAVTAVFAVTATAWFLARDDEPADDRPVFDLDRLVLTDPPAGVVGDPARGSVERTWSDPATAVPNLIRRWSAQGREPELTQRVDRHRSAAEAEQSRRSDDLAEQIARQLGREAVIADCRLPLSASASAVSCAGTDRAGCKI</sequence>
<dbReference type="Proteomes" id="UP000185124">
    <property type="component" value="Unassembled WGS sequence"/>
</dbReference>
<keyword evidence="2" id="KW-1133">Transmembrane helix</keyword>
<proteinExistence type="predicted"/>